<organism evidence="1 2">
    <name type="scientific">Roseimaritima multifibrata</name>
    <dbReference type="NCBI Taxonomy" id="1930274"/>
    <lineage>
        <taxon>Bacteria</taxon>
        <taxon>Pseudomonadati</taxon>
        <taxon>Planctomycetota</taxon>
        <taxon>Planctomycetia</taxon>
        <taxon>Pirellulales</taxon>
        <taxon>Pirellulaceae</taxon>
        <taxon>Roseimaritima</taxon>
    </lineage>
</organism>
<reference evidence="1 2" key="1">
    <citation type="submission" date="2019-02" db="EMBL/GenBank/DDBJ databases">
        <title>Deep-cultivation of Planctomycetes and their phenomic and genomic characterization uncovers novel biology.</title>
        <authorList>
            <person name="Wiegand S."/>
            <person name="Jogler M."/>
            <person name="Boedeker C."/>
            <person name="Pinto D."/>
            <person name="Vollmers J."/>
            <person name="Rivas-Marin E."/>
            <person name="Kohn T."/>
            <person name="Peeters S.H."/>
            <person name="Heuer A."/>
            <person name="Rast P."/>
            <person name="Oberbeckmann S."/>
            <person name="Bunk B."/>
            <person name="Jeske O."/>
            <person name="Meyerdierks A."/>
            <person name="Storesund J.E."/>
            <person name="Kallscheuer N."/>
            <person name="Luecker S."/>
            <person name="Lage O.M."/>
            <person name="Pohl T."/>
            <person name="Merkel B.J."/>
            <person name="Hornburger P."/>
            <person name="Mueller R.-W."/>
            <person name="Bruemmer F."/>
            <person name="Labrenz M."/>
            <person name="Spormann A.M."/>
            <person name="Op den Camp H."/>
            <person name="Overmann J."/>
            <person name="Amann R."/>
            <person name="Jetten M.S.M."/>
            <person name="Mascher T."/>
            <person name="Medema M.H."/>
            <person name="Devos D.P."/>
            <person name="Kaster A.-K."/>
            <person name="Ovreas L."/>
            <person name="Rohde M."/>
            <person name="Galperin M.Y."/>
            <person name="Jogler C."/>
        </authorList>
    </citation>
    <scope>NUCLEOTIDE SEQUENCE [LARGE SCALE GENOMIC DNA]</scope>
    <source>
        <strain evidence="1 2">FF011L</strain>
    </source>
</reference>
<evidence type="ECO:0000313" key="2">
    <source>
        <dbReference type="Proteomes" id="UP000320672"/>
    </source>
</evidence>
<dbReference type="AlphaFoldDB" id="A0A517MIV7"/>
<dbReference type="RefSeq" id="WP_246109468.1">
    <property type="nucleotide sequence ID" value="NZ_CP036262.1"/>
</dbReference>
<evidence type="ECO:0000313" key="1">
    <source>
        <dbReference type="EMBL" id="QDS94788.1"/>
    </source>
</evidence>
<dbReference type="Gene3D" id="1.25.40.10">
    <property type="entry name" value="Tetratricopeptide repeat domain"/>
    <property type="match status" value="1"/>
</dbReference>
<dbReference type="Proteomes" id="UP000320672">
    <property type="component" value="Chromosome"/>
</dbReference>
<dbReference type="EMBL" id="CP036262">
    <property type="protein sequence ID" value="QDS94788.1"/>
    <property type="molecule type" value="Genomic_DNA"/>
</dbReference>
<dbReference type="Gene3D" id="1.25.10.10">
    <property type="entry name" value="Leucine-rich Repeat Variant"/>
    <property type="match status" value="1"/>
</dbReference>
<sequence>MTNPALRTSRLVSGYRRYLASADTLRFAQQVSECYLPSTLAKLLRLGDIEVRRAAALALGIVGDSSVIEPLGRALGDCDRGVRLASDDAFRASLVRDAAPVHHQQLLQIMHLNDGGEFAAALPPAMILANHAPMYAEARHQIGVCWEGLGNNAQADKAFRQCLWLCRFHYPAWIGLARCRIERNQWRGALIALERATSICPDLEVPRAQARAIRRRLGQSERQG</sequence>
<accession>A0A517MIV7</accession>
<proteinExistence type="predicted"/>
<dbReference type="SUPFAM" id="SSF48452">
    <property type="entry name" value="TPR-like"/>
    <property type="match status" value="1"/>
</dbReference>
<dbReference type="InterPro" id="IPR011989">
    <property type="entry name" value="ARM-like"/>
</dbReference>
<keyword evidence="2" id="KW-1185">Reference proteome</keyword>
<dbReference type="Pfam" id="PF13646">
    <property type="entry name" value="HEAT_2"/>
    <property type="match status" value="1"/>
</dbReference>
<dbReference type="InterPro" id="IPR004155">
    <property type="entry name" value="PBS_lyase_HEAT"/>
</dbReference>
<dbReference type="KEGG" id="rml:FF011L_35700"/>
<dbReference type="InterPro" id="IPR011990">
    <property type="entry name" value="TPR-like_helical_dom_sf"/>
</dbReference>
<dbReference type="SMART" id="SM00567">
    <property type="entry name" value="EZ_HEAT"/>
    <property type="match status" value="1"/>
</dbReference>
<dbReference type="InterPro" id="IPR016024">
    <property type="entry name" value="ARM-type_fold"/>
</dbReference>
<dbReference type="SUPFAM" id="SSF48371">
    <property type="entry name" value="ARM repeat"/>
    <property type="match status" value="1"/>
</dbReference>
<name>A0A517MIV7_9BACT</name>
<gene>
    <name evidence="1" type="ORF">FF011L_35700</name>
</gene>
<dbReference type="SMART" id="SM00028">
    <property type="entry name" value="TPR"/>
    <property type="match status" value="2"/>
</dbReference>
<dbReference type="InterPro" id="IPR019734">
    <property type="entry name" value="TPR_rpt"/>
</dbReference>
<protein>
    <submittedName>
        <fullName evidence="1">Tetratricopeptide repeat protein</fullName>
    </submittedName>
</protein>